<dbReference type="GO" id="GO:0016324">
    <property type="term" value="C:apical plasma membrane"/>
    <property type="evidence" value="ECO:0007669"/>
    <property type="project" value="TreeGrafter"/>
</dbReference>
<dbReference type="Pfam" id="PF00595">
    <property type="entry name" value="PDZ"/>
    <property type="match status" value="3"/>
</dbReference>
<feature type="region of interest" description="Disordered" evidence="4">
    <location>
        <begin position="383"/>
        <end position="406"/>
    </location>
</feature>
<feature type="region of interest" description="Disordered" evidence="4">
    <location>
        <begin position="500"/>
        <end position="522"/>
    </location>
</feature>
<dbReference type="CDD" id="cd06768">
    <property type="entry name" value="PDZ_NHERF-like"/>
    <property type="match status" value="4"/>
</dbReference>
<evidence type="ECO:0000256" key="2">
    <source>
        <dbReference type="ARBA" id="ARBA00022475"/>
    </source>
</evidence>
<keyword evidence="2" id="KW-0472">Membrane</keyword>
<feature type="compositionally biased region" description="Basic and acidic residues" evidence="4">
    <location>
        <begin position="500"/>
        <end position="511"/>
    </location>
</feature>
<reference evidence="6" key="3">
    <citation type="submission" date="2025-09" db="UniProtKB">
        <authorList>
            <consortium name="Ensembl"/>
        </authorList>
    </citation>
    <scope>IDENTIFICATION</scope>
</reference>
<evidence type="ECO:0000313" key="7">
    <source>
        <dbReference type="Proteomes" id="UP000005207"/>
    </source>
</evidence>
<dbReference type="Proteomes" id="UP000005207">
    <property type="component" value="Linkage group LG10"/>
</dbReference>
<dbReference type="GO" id="GO:0043495">
    <property type="term" value="F:protein-membrane adaptor activity"/>
    <property type="evidence" value="ECO:0007669"/>
    <property type="project" value="TreeGrafter"/>
</dbReference>
<dbReference type="InterPro" id="IPR041489">
    <property type="entry name" value="PDZ_6"/>
</dbReference>
<feature type="domain" description="PDZ" evidence="5">
    <location>
        <begin position="409"/>
        <end position="492"/>
    </location>
</feature>
<comment type="subcellular location">
    <subcellularLocation>
        <location evidence="1">Cell membrane</location>
    </subcellularLocation>
</comment>
<evidence type="ECO:0000259" key="5">
    <source>
        <dbReference type="PROSITE" id="PS50106"/>
    </source>
</evidence>
<dbReference type="SMART" id="SM00228">
    <property type="entry name" value="PDZ"/>
    <property type="match status" value="4"/>
</dbReference>
<gene>
    <name evidence="6" type="primary">nherf4b</name>
</gene>
<dbReference type="Pfam" id="PF17820">
    <property type="entry name" value="PDZ_6"/>
    <property type="match status" value="1"/>
</dbReference>
<proteinExistence type="predicted"/>
<evidence type="ECO:0000313" key="6">
    <source>
        <dbReference type="Ensembl" id="ENSONIP00000057640.1"/>
    </source>
</evidence>
<evidence type="ECO:0000256" key="4">
    <source>
        <dbReference type="SAM" id="MobiDB-lite"/>
    </source>
</evidence>
<dbReference type="PANTHER" id="PTHR14191">
    <property type="entry name" value="PDZ DOMAIN CONTAINING PROTEIN"/>
    <property type="match status" value="1"/>
</dbReference>
<keyword evidence="2" id="KW-1003">Cell membrane</keyword>
<dbReference type="InterPro" id="IPR036034">
    <property type="entry name" value="PDZ_sf"/>
</dbReference>
<feature type="compositionally biased region" description="Acidic residues" evidence="4">
    <location>
        <begin position="512"/>
        <end position="522"/>
    </location>
</feature>
<sequence>MYYLNVIHTVSLMFTAISLSKGLVADGGLRERFTFNPKEGIDNPVMVITDDADSVWTPIPRSCILKREDGEFYGFHLRVERGRQGHIIRNVVSGGVAERSGLRDGDRLLEVNNCYIDDVPHPEVARKIKISRHQLCLLVLDGEDYERAVSRGQDLKRLAHMDESCKPPRLCHITRDPVSGLGITVTPLEGEKGRFVVNPVAGGAAEKAAVCKGDRLVWINGAMVSDLTHFALSKMMKKCGDHITILVIDSETEKKYTQRRLPILPTMATPHQLPYRARTLHLISVSESFGFLLRLEKAPSGRTYHILREMTRGSPAERAGVRDGELLLEVNGESVESLKHEEVVDRVKLSGREVYLTTITPKGLEFYTQLGLSPLLFCEDDAADEGKESSVPTSAEENSPPKEMDVSSNLRLCSLQKGPLGFGFKLGCDPQSPGTFISQVASGGPGQSAGLLVGDIVEEVNGQSVEEKPLEDVTMLVEEGGHILSLLVTHKTCYNKMEKTETPSKDVTRAEQEEEDYEISAL</sequence>
<dbReference type="PANTHER" id="PTHR14191:SF20">
    <property type="entry name" value="NA(+)_H(+) EXCHANGE REGULATORY COFACTOR NHE-RF4"/>
    <property type="match status" value="1"/>
</dbReference>
<dbReference type="InterPro" id="IPR001478">
    <property type="entry name" value="PDZ"/>
</dbReference>
<keyword evidence="3" id="KW-0677">Repeat</keyword>
<dbReference type="GeneTree" id="ENSGT00950000182849"/>
<evidence type="ECO:0000256" key="1">
    <source>
        <dbReference type="ARBA" id="ARBA00004236"/>
    </source>
</evidence>
<name>A0A669DFG8_ORENI</name>
<dbReference type="InParanoid" id="A0A669DFG8"/>
<feature type="domain" description="PDZ" evidence="5">
    <location>
        <begin position="170"/>
        <end position="251"/>
    </location>
</feature>
<dbReference type="GO" id="GO:0072659">
    <property type="term" value="P:protein localization to plasma membrane"/>
    <property type="evidence" value="ECO:0007669"/>
    <property type="project" value="TreeGrafter"/>
</dbReference>
<dbReference type="Ensembl" id="ENSONIT00000054787.1">
    <property type="protein sequence ID" value="ENSONIP00000057640.1"/>
    <property type="gene ID" value="ENSONIG00000017521.2"/>
</dbReference>
<evidence type="ECO:0000256" key="3">
    <source>
        <dbReference type="ARBA" id="ARBA00022737"/>
    </source>
</evidence>
<feature type="domain" description="PDZ" evidence="5">
    <location>
        <begin position="61"/>
        <end position="143"/>
    </location>
</feature>
<dbReference type="AlphaFoldDB" id="A0A669DFG8"/>
<reference evidence="6" key="2">
    <citation type="submission" date="2025-08" db="UniProtKB">
        <authorList>
            <consortium name="Ensembl"/>
        </authorList>
    </citation>
    <scope>IDENTIFICATION</scope>
</reference>
<accession>A0A669DFG8</accession>
<dbReference type="Gene3D" id="2.30.42.10">
    <property type="match status" value="4"/>
</dbReference>
<dbReference type="InterPro" id="IPR051067">
    <property type="entry name" value="NHER"/>
</dbReference>
<organism evidence="6 7">
    <name type="scientific">Oreochromis niloticus</name>
    <name type="common">Nile tilapia</name>
    <name type="synonym">Tilapia nilotica</name>
    <dbReference type="NCBI Taxonomy" id="8128"/>
    <lineage>
        <taxon>Eukaryota</taxon>
        <taxon>Metazoa</taxon>
        <taxon>Chordata</taxon>
        <taxon>Craniata</taxon>
        <taxon>Vertebrata</taxon>
        <taxon>Euteleostomi</taxon>
        <taxon>Actinopterygii</taxon>
        <taxon>Neopterygii</taxon>
        <taxon>Teleostei</taxon>
        <taxon>Neoteleostei</taxon>
        <taxon>Acanthomorphata</taxon>
        <taxon>Ovalentaria</taxon>
        <taxon>Cichlomorphae</taxon>
        <taxon>Cichliformes</taxon>
        <taxon>Cichlidae</taxon>
        <taxon>African cichlids</taxon>
        <taxon>Pseudocrenilabrinae</taxon>
        <taxon>Oreochromini</taxon>
        <taxon>Oreochromis</taxon>
    </lineage>
</organism>
<feature type="domain" description="PDZ" evidence="5">
    <location>
        <begin position="279"/>
        <end position="362"/>
    </location>
</feature>
<dbReference type="PROSITE" id="PS50106">
    <property type="entry name" value="PDZ"/>
    <property type="match status" value="4"/>
</dbReference>
<protein>
    <submittedName>
        <fullName evidence="6">NHERF family PDZ scaffold protein 4b</fullName>
    </submittedName>
</protein>
<keyword evidence="7" id="KW-1185">Reference proteome</keyword>
<dbReference type="OMA" id="AWIPTGA"/>
<dbReference type="SUPFAM" id="SSF50156">
    <property type="entry name" value="PDZ domain-like"/>
    <property type="match status" value="4"/>
</dbReference>
<reference evidence="7" key="1">
    <citation type="submission" date="2012-01" db="EMBL/GenBank/DDBJ databases">
        <title>The Genome Sequence of Oreochromis niloticus (Nile Tilapia).</title>
        <authorList>
            <consortium name="Broad Institute Genome Assembly Team"/>
            <consortium name="Broad Institute Sequencing Platform"/>
            <person name="Di Palma F."/>
            <person name="Johnson J."/>
            <person name="Lander E.S."/>
            <person name="Lindblad-Toh K."/>
        </authorList>
    </citation>
    <scope>NUCLEOTIDE SEQUENCE [LARGE SCALE GENOMIC DNA]</scope>
</reference>